<protein>
    <submittedName>
        <fullName evidence="1">Uncharacterized protein</fullName>
    </submittedName>
</protein>
<gene>
    <name evidence="1" type="ORF">KSP40_PGU001759</name>
</gene>
<dbReference type="EMBL" id="JBBWWR010000013">
    <property type="protein sequence ID" value="KAK8955876.1"/>
    <property type="molecule type" value="Genomic_DNA"/>
</dbReference>
<keyword evidence="2" id="KW-1185">Reference proteome</keyword>
<name>A0ABR2M066_9ASPA</name>
<evidence type="ECO:0000313" key="1">
    <source>
        <dbReference type="EMBL" id="KAK8955876.1"/>
    </source>
</evidence>
<evidence type="ECO:0000313" key="2">
    <source>
        <dbReference type="Proteomes" id="UP001412067"/>
    </source>
</evidence>
<organism evidence="1 2">
    <name type="scientific">Platanthera guangdongensis</name>
    <dbReference type="NCBI Taxonomy" id="2320717"/>
    <lineage>
        <taxon>Eukaryota</taxon>
        <taxon>Viridiplantae</taxon>
        <taxon>Streptophyta</taxon>
        <taxon>Embryophyta</taxon>
        <taxon>Tracheophyta</taxon>
        <taxon>Spermatophyta</taxon>
        <taxon>Magnoliopsida</taxon>
        <taxon>Liliopsida</taxon>
        <taxon>Asparagales</taxon>
        <taxon>Orchidaceae</taxon>
        <taxon>Orchidoideae</taxon>
        <taxon>Orchideae</taxon>
        <taxon>Orchidinae</taxon>
        <taxon>Platanthera</taxon>
    </lineage>
</organism>
<proteinExistence type="predicted"/>
<accession>A0ABR2M066</accession>
<sequence length="79" mass="8892">MHPRKLCTKLVWRKPTSRALGIYSPTVGHGANEKLRRHIFSVDSGSEAFSHNPTHCSFAPLAFQTSAMTNCVNQRFLSY</sequence>
<dbReference type="Proteomes" id="UP001412067">
    <property type="component" value="Unassembled WGS sequence"/>
</dbReference>
<comment type="caution">
    <text evidence="1">The sequence shown here is derived from an EMBL/GenBank/DDBJ whole genome shotgun (WGS) entry which is preliminary data.</text>
</comment>
<reference evidence="1 2" key="1">
    <citation type="journal article" date="2022" name="Nat. Plants">
        <title>Genomes of leafy and leafless Platanthera orchids illuminate the evolution of mycoheterotrophy.</title>
        <authorList>
            <person name="Li M.H."/>
            <person name="Liu K.W."/>
            <person name="Li Z."/>
            <person name="Lu H.C."/>
            <person name="Ye Q.L."/>
            <person name="Zhang D."/>
            <person name="Wang J.Y."/>
            <person name="Li Y.F."/>
            <person name="Zhong Z.M."/>
            <person name="Liu X."/>
            <person name="Yu X."/>
            <person name="Liu D.K."/>
            <person name="Tu X.D."/>
            <person name="Liu B."/>
            <person name="Hao Y."/>
            <person name="Liao X.Y."/>
            <person name="Jiang Y.T."/>
            <person name="Sun W.H."/>
            <person name="Chen J."/>
            <person name="Chen Y.Q."/>
            <person name="Ai Y."/>
            <person name="Zhai J.W."/>
            <person name="Wu S.S."/>
            <person name="Zhou Z."/>
            <person name="Hsiao Y.Y."/>
            <person name="Wu W.L."/>
            <person name="Chen Y.Y."/>
            <person name="Lin Y.F."/>
            <person name="Hsu J.L."/>
            <person name="Li C.Y."/>
            <person name="Wang Z.W."/>
            <person name="Zhao X."/>
            <person name="Zhong W.Y."/>
            <person name="Ma X.K."/>
            <person name="Ma L."/>
            <person name="Huang J."/>
            <person name="Chen G.Z."/>
            <person name="Huang M.Z."/>
            <person name="Huang L."/>
            <person name="Peng D.H."/>
            <person name="Luo Y.B."/>
            <person name="Zou S.Q."/>
            <person name="Chen S.P."/>
            <person name="Lan S."/>
            <person name="Tsai W.C."/>
            <person name="Van de Peer Y."/>
            <person name="Liu Z.J."/>
        </authorList>
    </citation>
    <scope>NUCLEOTIDE SEQUENCE [LARGE SCALE GENOMIC DNA]</scope>
    <source>
        <strain evidence="1">Lor288</strain>
    </source>
</reference>